<sequence length="659" mass="70022">MSIVINAGSPEAKQLQDDIQHELVARGKTDEGDETMAEYVTVMLINQKTADQINEELSDLQGIDFDPTFTTWIFQRATRIALGPASSIPEIKTEISADMMAEAQSDVRSALHSETEDVGMDAMDTSTSGLSRPNRAVGNAGPRLLSHALAPLGNQPIRTYMSQGVKRGFSPDASGSEESKRRSLGNSRHAPSGPRAMRDEHGSDDMEDKDSRMNTSNGAGKSLLDRLGGPPLNHHAPEFHVGAGGARGRGGFARGRGGHMMPNGNQRPFVQRGPPNGGPGFFPPPFPGGPEAFAMQSIMVQQQEQMMQMQMMMQQMAQAIQTGAAPTQPQQIPRRHITAQPQQQIGSHTISARPAGTVTGNRSLVNESAFPDKPTSLEICKFGVGCTNKRCPYSHPSPVATEASGMVLRSEACPNGKGCKDPDCPYSHVSPAQVEDVPTGSSRILCKYPDCTNPSCQFRHEDANGNPIPPPALTRQLAAAAAAAPDASSAMETDQPHSQDDIHVKVDQSTSSAGLASRKPLESTTTPSAAKPLPGKPLNATIPVLCRFGAGCTNVKCKFIHENKKPCNFGVKCFKADCPYSHPPGRKIPSTPSGEGITHGGFSTYKPKQSTLADRTFGGESEPAEKVLPGSGLPGNGVKVEPGSGVKVEQEDDITVTMG</sequence>
<name>A0ACC2XFD1_9TREE</name>
<dbReference type="Proteomes" id="UP001243375">
    <property type="component" value="Unassembled WGS sequence"/>
</dbReference>
<evidence type="ECO:0000313" key="1">
    <source>
        <dbReference type="EMBL" id="KAJ9122343.1"/>
    </source>
</evidence>
<evidence type="ECO:0000313" key="2">
    <source>
        <dbReference type="Proteomes" id="UP001243375"/>
    </source>
</evidence>
<dbReference type="EMBL" id="JASBWU010000004">
    <property type="protein sequence ID" value="KAJ9122343.1"/>
    <property type="molecule type" value="Genomic_DNA"/>
</dbReference>
<gene>
    <name evidence="1" type="ORF">QFC22_001764</name>
</gene>
<reference evidence="1" key="1">
    <citation type="submission" date="2023-04" db="EMBL/GenBank/DDBJ databases">
        <title>Draft Genome sequencing of Naganishia species isolated from polar environments using Oxford Nanopore Technology.</title>
        <authorList>
            <person name="Leo P."/>
            <person name="Venkateswaran K."/>
        </authorList>
    </citation>
    <scope>NUCLEOTIDE SEQUENCE</scope>
    <source>
        <strain evidence="1">MNA-CCFEE 5425</strain>
    </source>
</reference>
<organism evidence="1 2">
    <name type="scientific">Naganishia vaughanmartiniae</name>
    <dbReference type="NCBI Taxonomy" id="1424756"/>
    <lineage>
        <taxon>Eukaryota</taxon>
        <taxon>Fungi</taxon>
        <taxon>Dikarya</taxon>
        <taxon>Basidiomycota</taxon>
        <taxon>Agaricomycotina</taxon>
        <taxon>Tremellomycetes</taxon>
        <taxon>Filobasidiales</taxon>
        <taxon>Filobasidiaceae</taxon>
        <taxon>Naganishia</taxon>
    </lineage>
</organism>
<protein>
    <submittedName>
        <fullName evidence="1">Uncharacterized protein</fullName>
    </submittedName>
</protein>
<keyword evidence="2" id="KW-1185">Reference proteome</keyword>
<comment type="caution">
    <text evidence="1">The sequence shown here is derived from an EMBL/GenBank/DDBJ whole genome shotgun (WGS) entry which is preliminary data.</text>
</comment>
<accession>A0ACC2XFD1</accession>
<proteinExistence type="predicted"/>